<sequence>MVPAILRDGVGHPGRYGVLVNYPGMSEQRIYDLAFGERNRLVYRGAVA</sequence>
<gene>
    <name evidence="1" type="ORF">ACFQB0_11780</name>
</gene>
<reference evidence="2" key="1">
    <citation type="journal article" date="2019" name="Int. J. Syst. Evol. Microbiol.">
        <title>The Global Catalogue of Microorganisms (GCM) 10K type strain sequencing project: providing services to taxonomists for standard genome sequencing and annotation.</title>
        <authorList>
            <consortium name="The Broad Institute Genomics Platform"/>
            <consortium name="The Broad Institute Genome Sequencing Center for Infectious Disease"/>
            <person name="Wu L."/>
            <person name="Ma J."/>
        </authorList>
    </citation>
    <scope>NUCLEOTIDE SEQUENCE [LARGE SCALE GENOMIC DNA]</scope>
    <source>
        <strain evidence="2">CCUG 43304</strain>
    </source>
</reference>
<accession>A0ABW1VJ80</accession>
<dbReference type="RefSeq" id="WP_386731773.1">
    <property type="nucleotide sequence ID" value="NZ_JBHSTP010000003.1"/>
</dbReference>
<dbReference type="EMBL" id="JBHSTP010000003">
    <property type="protein sequence ID" value="MFC6356784.1"/>
    <property type="molecule type" value="Genomic_DNA"/>
</dbReference>
<keyword evidence="2" id="KW-1185">Reference proteome</keyword>
<dbReference type="Proteomes" id="UP001596306">
    <property type="component" value="Unassembled WGS sequence"/>
</dbReference>
<evidence type="ECO:0000313" key="2">
    <source>
        <dbReference type="Proteomes" id="UP001596306"/>
    </source>
</evidence>
<name>A0ABW1VJ80_9MICO</name>
<proteinExistence type="predicted"/>
<protein>
    <submittedName>
        <fullName evidence="1">Uncharacterized protein</fullName>
    </submittedName>
</protein>
<organism evidence="1 2">
    <name type="scientific">Luethyella okanaganae</name>
    <dbReference type="NCBI Taxonomy" id="69372"/>
    <lineage>
        <taxon>Bacteria</taxon>
        <taxon>Bacillati</taxon>
        <taxon>Actinomycetota</taxon>
        <taxon>Actinomycetes</taxon>
        <taxon>Micrococcales</taxon>
        <taxon>Microbacteriaceae</taxon>
        <taxon>Luethyella</taxon>
    </lineage>
</organism>
<evidence type="ECO:0000313" key="1">
    <source>
        <dbReference type="EMBL" id="MFC6356784.1"/>
    </source>
</evidence>
<comment type="caution">
    <text evidence="1">The sequence shown here is derived from an EMBL/GenBank/DDBJ whole genome shotgun (WGS) entry which is preliminary data.</text>
</comment>